<gene>
    <name evidence="6" type="ORF">AUC70_01610</name>
</gene>
<evidence type="ECO:0000256" key="4">
    <source>
        <dbReference type="PROSITE-ProRule" id="PRU00433"/>
    </source>
</evidence>
<evidence type="ECO:0000256" key="3">
    <source>
        <dbReference type="ARBA" id="ARBA00023004"/>
    </source>
</evidence>
<reference evidence="6 7" key="1">
    <citation type="journal article" date="2016" name="Environ. Microbiol.">
        <title>New Methyloceanibacter diversity from North Sea sediments includes methanotroph containing solely the soluble methane monooxygenase.</title>
        <authorList>
            <person name="Vekeman B."/>
            <person name="Kerckhof F.M."/>
            <person name="Cremers G."/>
            <person name="de Vos P."/>
            <person name="Vandamme P."/>
            <person name="Boon N."/>
            <person name="Op den Camp H.J."/>
            <person name="Heylen K."/>
        </authorList>
    </citation>
    <scope>NUCLEOTIDE SEQUENCE [LARGE SCALE GENOMIC DNA]</scope>
    <source>
        <strain evidence="6 7">R-67176</strain>
    </source>
</reference>
<dbReference type="GO" id="GO:0046872">
    <property type="term" value="F:metal ion binding"/>
    <property type="evidence" value="ECO:0007669"/>
    <property type="project" value="UniProtKB-KW"/>
</dbReference>
<evidence type="ECO:0000313" key="7">
    <source>
        <dbReference type="Proteomes" id="UP000094172"/>
    </source>
</evidence>
<keyword evidence="3 4" id="KW-0408">Iron</keyword>
<proteinExistence type="predicted"/>
<evidence type="ECO:0000259" key="5">
    <source>
        <dbReference type="PROSITE" id="PS51007"/>
    </source>
</evidence>
<keyword evidence="2 4" id="KW-0479">Metal-binding</keyword>
<keyword evidence="1 4" id="KW-0349">Heme</keyword>
<feature type="domain" description="Cytochrome c" evidence="5">
    <location>
        <begin position="39"/>
        <end position="118"/>
    </location>
</feature>
<evidence type="ECO:0000313" key="6">
    <source>
        <dbReference type="EMBL" id="ODR95619.1"/>
    </source>
</evidence>
<dbReference type="Gene3D" id="1.10.760.10">
    <property type="entry name" value="Cytochrome c-like domain"/>
    <property type="match status" value="1"/>
</dbReference>
<accession>A0A1E3VQ31</accession>
<sequence>MVGLASDELMEGRMKLALLSSAILLLVSTGLSAEPLETGDPQEGFVYAKEVCANCHAILPDQSSPVREAPTFDDIADRSGGSAKAVIQRIKAEHPMMPNIPIGPEELNDLAAYIVDLDTPAAPGHP</sequence>
<dbReference type="GO" id="GO:0020037">
    <property type="term" value="F:heme binding"/>
    <property type="evidence" value="ECO:0007669"/>
    <property type="project" value="InterPro"/>
</dbReference>
<organism evidence="6 7">
    <name type="scientific">Methyloceanibacter stevinii</name>
    <dbReference type="NCBI Taxonomy" id="1774970"/>
    <lineage>
        <taxon>Bacteria</taxon>
        <taxon>Pseudomonadati</taxon>
        <taxon>Pseudomonadota</taxon>
        <taxon>Alphaproteobacteria</taxon>
        <taxon>Hyphomicrobiales</taxon>
        <taxon>Hyphomicrobiaceae</taxon>
        <taxon>Methyloceanibacter</taxon>
    </lineage>
</organism>
<dbReference type="SUPFAM" id="SSF46626">
    <property type="entry name" value="Cytochrome c"/>
    <property type="match status" value="1"/>
</dbReference>
<keyword evidence="7" id="KW-1185">Reference proteome</keyword>
<dbReference type="GO" id="GO:0009055">
    <property type="term" value="F:electron transfer activity"/>
    <property type="evidence" value="ECO:0007669"/>
    <property type="project" value="InterPro"/>
</dbReference>
<dbReference type="PROSITE" id="PS51007">
    <property type="entry name" value="CYTC"/>
    <property type="match status" value="1"/>
</dbReference>
<dbReference type="AlphaFoldDB" id="A0A1E3VQ31"/>
<name>A0A1E3VQ31_9HYPH</name>
<evidence type="ECO:0000256" key="2">
    <source>
        <dbReference type="ARBA" id="ARBA00022723"/>
    </source>
</evidence>
<protein>
    <recommendedName>
        <fullName evidence="5">Cytochrome c domain-containing protein</fullName>
    </recommendedName>
</protein>
<dbReference type="InterPro" id="IPR036909">
    <property type="entry name" value="Cyt_c-like_dom_sf"/>
</dbReference>
<dbReference type="EMBL" id="LPWE01000010">
    <property type="protein sequence ID" value="ODR95619.1"/>
    <property type="molecule type" value="Genomic_DNA"/>
</dbReference>
<dbReference type="Proteomes" id="UP000094172">
    <property type="component" value="Unassembled WGS sequence"/>
</dbReference>
<dbReference type="InterPro" id="IPR009056">
    <property type="entry name" value="Cyt_c-like_dom"/>
</dbReference>
<dbReference type="STRING" id="1774970.AUC70_01610"/>
<evidence type="ECO:0000256" key="1">
    <source>
        <dbReference type="ARBA" id="ARBA00022617"/>
    </source>
</evidence>
<comment type="caution">
    <text evidence="6">The sequence shown here is derived from an EMBL/GenBank/DDBJ whole genome shotgun (WGS) entry which is preliminary data.</text>
</comment>